<keyword evidence="2" id="KW-1185">Reference proteome</keyword>
<evidence type="ECO:0000313" key="1">
    <source>
        <dbReference type="EMBL" id="OZS76846.1"/>
    </source>
</evidence>
<accession>A0A264VZT2</accession>
<organism evidence="1 2">
    <name type="scientific">Tetzosporium hominis</name>
    <dbReference type="NCBI Taxonomy" id="2020506"/>
    <lineage>
        <taxon>Bacteria</taxon>
        <taxon>Bacillati</taxon>
        <taxon>Bacillota</taxon>
        <taxon>Bacilli</taxon>
        <taxon>Bacillales</taxon>
        <taxon>Caryophanaceae</taxon>
        <taxon>Tetzosporium</taxon>
    </lineage>
</organism>
<evidence type="ECO:0008006" key="3">
    <source>
        <dbReference type="Google" id="ProtNLM"/>
    </source>
</evidence>
<dbReference type="RefSeq" id="WP_094944490.1">
    <property type="nucleotide sequence ID" value="NZ_NOKQ01000342.1"/>
</dbReference>
<proteinExistence type="predicted"/>
<sequence>MALTVAVVSSELFAPRIRELSSEFSDIHFIYYTYKHSTEARAIASELPNVDAVFFAGTFPYYHAKAVLEEKEVPVYVMRQDEAVVTATLLQAGWLYHVSPSEISIDLTDPVLIHEIVEEISPGDALGTVLQIDPNISQRAVVQFHSHSQQSRKTKVAITSIHAVHEELIQKGYRSVYMRELKRTLARALAQTAYLARLTKSQKAEPAVMLISKQHADDPFNATIRRHVQGSWFPYNDDTVQFITTRKHVEHVLSQSEFREFLETSKARTGIGYGLDILTATRHAEDALDFSEEGGIYVMDAQKSLSSPLSSERITLQLTQPNQVMLAKQMGLSPANLSRLLRFYEIHPSNQFTAQDLEMYLGVTRRSTERIIKKCVDHKLVMATGEEMTYQQGRPRTIYTFTLPDFLTR</sequence>
<comment type="caution">
    <text evidence="1">The sequence shown here is derived from an EMBL/GenBank/DDBJ whole genome shotgun (WGS) entry which is preliminary data.</text>
</comment>
<gene>
    <name evidence="1" type="ORF">CF394_14240</name>
</gene>
<dbReference type="OrthoDB" id="4986073at2"/>
<evidence type="ECO:0000313" key="2">
    <source>
        <dbReference type="Proteomes" id="UP000217065"/>
    </source>
</evidence>
<dbReference type="Proteomes" id="UP000217065">
    <property type="component" value="Unassembled WGS sequence"/>
</dbReference>
<dbReference type="EMBL" id="NOKQ01000342">
    <property type="protein sequence ID" value="OZS76846.1"/>
    <property type="molecule type" value="Genomic_DNA"/>
</dbReference>
<dbReference type="AlphaFoldDB" id="A0A264VZT2"/>
<protein>
    <recommendedName>
        <fullName evidence="3">Helix-turn-helix type 11 domain-containing protein</fullName>
    </recommendedName>
</protein>
<reference evidence="1 2" key="1">
    <citation type="submission" date="2017-07" db="EMBL/GenBank/DDBJ databases">
        <title>Tetzosporium hominis gen.nov. sp.nov.</title>
        <authorList>
            <person name="Tetz G."/>
            <person name="Tetz V."/>
        </authorList>
    </citation>
    <scope>NUCLEOTIDE SEQUENCE [LARGE SCALE GENOMIC DNA]</scope>
    <source>
        <strain evidence="1 2">VT-49</strain>
    </source>
</reference>
<name>A0A264VZT2_9BACL</name>